<evidence type="ECO:0008006" key="7">
    <source>
        <dbReference type="Google" id="ProtNLM"/>
    </source>
</evidence>
<feature type="signal peptide" evidence="2">
    <location>
        <begin position="1"/>
        <end position="21"/>
    </location>
</feature>
<dbReference type="AlphaFoldDB" id="A0AA37PL22"/>
<reference evidence="4" key="3">
    <citation type="journal article" date="2022" name="Microbiol. Resour. Announc.">
        <title>Draft Genome Sequences of Eight Mycobacterium montefiorense Strains Isolated from Salamanders in Captivity.</title>
        <authorList>
            <person name="Komine T."/>
            <person name="Ihara H."/>
            <person name="Fukano H."/>
            <person name="Hoshino Y."/>
            <person name="Kurata O."/>
            <person name="Wada S."/>
        </authorList>
    </citation>
    <scope>NUCLEOTIDE SEQUENCE</scope>
    <source>
        <strain evidence="4">NJB18185</strain>
    </source>
</reference>
<organism evidence="4 6">
    <name type="scientific">Mycobacterium montefiorense</name>
    <dbReference type="NCBI Taxonomy" id="154654"/>
    <lineage>
        <taxon>Bacteria</taxon>
        <taxon>Bacillati</taxon>
        <taxon>Actinomycetota</taxon>
        <taxon>Actinomycetes</taxon>
        <taxon>Mycobacteriales</taxon>
        <taxon>Mycobacteriaceae</taxon>
        <taxon>Mycobacterium</taxon>
        <taxon>Mycobacterium simiae complex</taxon>
    </lineage>
</organism>
<evidence type="ECO:0000313" key="6">
    <source>
        <dbReference type="Proteomes" id="UP001139505"/>
    </source>
</evidence>
<reference evidence="3" key="1">
    <citation type="journal article" date="2018" name="Genome Announc.">
        <title>Draft Genome Sequence of Mycobacterium montefiorense Isolated from Japanese Black Salamander (Hynobius nigrescens).</title>
        <authorList>
            <person name="Fukano H."/>
            <person name="Yoshida M."/>
            <person name="Shimizu A."/>
            <person name="Iwao H."/>
            <person name="Katayama Y."/>
            <person name="Omatsu T."/>
            <person name="Mizutani T."/>
            <person name="Kurata O."/>
            <person name="Wada S."/>
            <person name="Hoshino Y."/>
        </authorList>
    </citation>
    <scope>NUCLEOTIDE SEQUENCE</scope>
    <source>
        <strain evidence="3">BS</strain>
    </source>
</reference>
<protein>
    <recommendedName>
        <fullName evidence="7">Secreted protein</fullName>
    </recommendedName>
</protein>
<keyword evidence="5" id="KW-1185">Reference proteome</keyword>
<feature type="region of interest" description="Disordered" evidence="1">
    <location>
        <begin position="43"/>
        <end position="64"/>
    </location>
</feature>
<evidence type="ECO:0000313" key="3">
    <source>
        <dbReference type="EMBL" id="GBG40305.1"/>
    </source>
</evidence>
<comment type="caution">
    <text evidence="4">The sequence shown here is derived from an EMBL/GenBank/DDBJ whole genome shotgun (WGS) entry which is preliminary data.</text>
</comment>
<dbReference type="Proteomes" id="UP001139505">
    <property type="component" value="Unassembled WGS sequence"/>
</dbReference>
<proteinExistence type="predicted"/>
<gene>
    <name evidence="3" type="ORF">MmonteBS_46770</name>
    <name evidence="4" type="ORF">NJB18185_13650</name>
</gene>
<feature type="chain" id="PRO_5041256837" description="Secreted protein" evidence="2">
    <location>
        <begin position="22"/>
        <end position="64"/>
    </location>
</feature>
<evidence type="ECO:0000256" key="2">
    <source>
        <dbReference type="SAM" id="SignalP"/>
    </source>
</evidence>
<keyword evidence="2" id="KW-0732">Signal</keyword>
<dbReference type="EMBL" id="BFCH01000028">
    <property type="protein sequence ID" value="GBG40305.1"/>
    <property type="molecule type" value="Genomic_DNA"/>
</dbReference>
<evidence type="ECO:0000256" key="1">
    <source>
        <dbReference type="SAM" id="MobiDB-lite"/>
    </source>
</evidence>
<reference evidence="4" key="4">
    <citation type="submission" date="2022-04" db="EMBL/GenBank/DDBJ databases">
        <authorList>
            <person name="Komine T."/>
            <person name="Fukano H."/>
            <person name="Wada S."/>
        </authorList>
    </citation>
    <scope>NUCLEOTIDE SEQUENCE</scope>
    <source>
        <strain evidence="4">NJB18185</strain>
    </source>
</reference>
<evidence type="ECO:0000313" key="4">
    <source>
        <dbReference type="EMBL" id="GKU71589.1"/>
    </source>
</evidence>
<evidence type="ECO:0000313" key="5">
    <source>
        <dbReference type="Proteomes" id="UP000245060"/>
    </source>
</evidence>
<accession>A0AA37PL22</accession>
<reference evidence="5" key="2">
    <citation type="submission" date="2018-04" db="EMBL/GenBank/DDBJ databases">
        <title>Draft genome sequence of Mycobacterium montefiorense isolated from Japanese black salamander.</title>
        <authorList>
            <person name="Fukano H."/>
            <person name="Yoshida M."/>
            <person name="Shimizu A."/>
            <person name="Iwao H."/>
            <person name="Kurata O."/>
            <person name="Katayama Y."/>
            <person name="Omatsu T."/>
            <person name="Mizutani T."/>
            <person name="Wada S."/>
            <person name="Hoshino Y."/>
        </authorList>
    </citation>
    <scope>NUCLEOTIDE SEQUENCE [LARGE SCALE GENOMIC DNA]</scope>
    <source>
        <strain evidence="5">BS</strain>
    </source>
</reference>
<sequence length="64" mass="6561">MMAHRRCLRGLATAAAGSASAPVSMGVLTIIGRTFAEIREWDGSGGARSNAKRARLAPEGFGSG</sequence>
<dbReference type="EMBL" id="BQYH01000006">
    <property type="protein sequence ID" value="GKU71589.1"/>
    <property type="molecule type" value="Genomic_DNA"/>
</dbReference>
<name>A0AA37PL22_9MYCO</name>
<dbReference type="Proteomes" id="UP000245060">
    <property type="component" value="Unassembled WGS sequence"/>
</dbReference>